<name>A0A2U1LBD4_ARTAN</name>
<proteinExistence type="predicted"/>
<dbReference type="PANTHER" id="PTHR47481">
    <property type="match status" value="1"/>
</dbReference>
<dbReference type="AlphaFoldDB" id="A0A2U1LBD4"/>
<dbReference type="PANTHER" id="PTHR47481:SF41">
    <property type="entry name" value="COPIA-LIKE POLYPROTEIN_RETROTRANSPOSON"/>
    <property type="match status" value="1"/>
</dbReference>
<comment type="caution">
    <text evidence="1">The sequence shown here is derived from an EMBL/GenBank/DDBJ whole genome shotgun (WGS) entry which is preliminary data.</text>
</comment>
<sequence length="142" mass="15942">MVIDDSNTAHDVWKKLQNLFHDNKASRVIQLDNEIRNMATGSLFVTDYFQEIKLKATRLANLGSPVSDSSLVTYAINGLRAKFPEITRIIRHRETLPMFDQVWSMVLLEESDMAQLTHALSSTNLSSSLPTVLVATTTEMSS</sequence>
<dbReference type="Pfam" id="PF14223">
    <property type="entry name" value="Retrotran_gag_2"/>
    <property type="match status" value="1"/>
</dbReference>
<gene>
    <name evidence="1" type="ORF">CTI12_AA514390</name>
</gene>
<dbReference type="OrthoDB" id="1304322at2759"/>
<protein>
    <recommendedName>
        <fullName evidence="3">Hybrid signal transduction histidine kinase M</fullName>
    </recommendedName>
</protein>
<evidence type="ECO:0000313" key="1">
    <source>
        <dbReference type="EMBL" id="PWA46281.1"/>
    </source>
</evidence>
<reference evidence="1 2" key="1">
    <citation type="journal article" date="2018" name="Mol. Plant">
        <title>The genome of Artemisia annua provides insight into the evolution of Asteraceae family and artemisinin biosynthesis.</title>
        <authorList>
            <person name="Shen Q."/>
            <person name="Zhang L."/>
            <person name="Liao Z."/>
            <person name="Wang S."/>
            <person name="Yan T."/>
            <person name="Shi P."/>
            <person name="Liu M."/>
            <person name="Fu X."/>
            <person name="Pan Q."/>
            <person name="Wang Y."/>
            <person name="Lv Z."/>
            <person name="Lu X."/>
            <person name="Zhang F."/>
            <person name="Jiang W."/>
            <person name="Ma Y."/>
            <person name="Chen M."/>
            <person name="Hao X."/>
            <person name="Li L."/>
            <person name="Tang Y."/>
            <person name="Lv G."/>
            <person name="Zhou Y."/>
            <person name="Sun X."/>
            <person name="Brodelius P.E."/>
            <person name="Rose J.K.C."/>
            <person name="Tang K."/>
        </authorList>
    </citation>
    <scope>NUCLEOTIDE SEQUENCE [LARGE SCALE GENOMIC DNA]</scope>
    <source>
        <strain evidence="2">cv. Huhao1</strain>
        <tissue evidence="1">Leaf</tissue>
    </source>
</reference>
<organism evidence="1 2">
    <name type="scientific">Artemisia annua</name>
    <name type="common">Sweet wormwood</name>
    <dbReference type="NCBI Taxonomy" id="35608"/>
    <lineage>
        <taxon>Eukaryota</taxon>
        <taxon>Viridiplantae</taxon>
        <taxon>Streptophyta</taxon>
        <taxon>Embryophyta</taxon>
        <taxon>Tracheophyta</taxon>
        <taxon>Spermatophyta</taxon>
        <taxon>Magnoliopsida</taxon>
        <taxon>eudicotyledons</taxon>
        <taxon>Gunneridae</taxon>
        <taxon>Pentapetalae</taxon>
        <taxon>asterids</taxon>
        <taxon>campanulids</taxon>
        <taxon>Asterales</taxon>
        <taxon>Asteraceae</taxon>
        <taxon>Asteroideae</taxon>
        <taxon>Anthemideae</taxon>
        <taxon>Artemisiinae</taxon>
        <taxon>Artemisia</taxon>
    </lineage>
</organism>
<dbReference type="Proteomes" id="UP000245207">
    <property type="component" value="Unassembled WGS sequence"/>
</dbReference>
<evidence type="ECO:0000313" key="2">
    <source>
        <dbReference type="Proteomes" id="UP000245207"/>
    </source>
</evidence>
<keyword evidence="2" id="KW-1185">Reference proteome</keyword>
<dbReference type="EMBL" id="PKPP01010363">
    <property type="protein sequence ID" value="PWA46281.1"/>
    <property type="molecule type" value="Genomic_DNA"/>
</dbReference>
<evidence type="ECO:0008006" key="3">
    <source>
        <dbReference type="Google" id="ProtNLM"/>
    </source>
</evidence>
<accession>A0A2U1LBD4</accession>